<dbReference type="InterPro" id="IPR018531">
    <property type="entry name" value="DUF1993"/>
</dbReference>
<dbReference type="OrthoDB" id="338237at2"/>
<dbReference type="EMBL" id="QPGB01000001">
    <property type="protein sequence ID" value="RCS59879.1"/>
    <property type="molecule type" value="Genomic_DNA"/>
</dbReference>
<reference evidence="1 2" key="1">
    <citation type="journal article" date="2018" name="Int. J. Syst. Evol. Microbiol.">
        <title>Parvibium lacunae gen. nov., sp. nov., a new member of the family Alcaligenaceae isolated from a freshwater pond.</title>
        <authorList>
            <person name="Chen W.M."/>
            <person name="Xie P.B."/>
            <person name="Hsu M.Y."/>
            <person name="Sheu S.Y."/>
        </authorList>
    </citation>
    <scope>NUCLEOTIDE SEQUENCE [LARGE SCALE GENOMIC DNA]</scope>
    <source>
        <strain evidence="1 2">KMB9</strain>
    </source>
</reference>
<dbReference type="PANTHER" id="PTHR36922">
    <property type="entry name" value="BLL2446 PROTEIN"/>
    <property type="match status" value="1"/>
</dbReference>
<accession>A0A368L9G8</accession>
<evidence type="ECO:0000313" key="1">
    <source>
        <dbReference type="EMBL" id="RCS59879.1"/>
    </source>
</evidence>
<keyword evidence="2" id="KW-1185">Reference proteome</keyword>
<sequence length="168" mass="18623">MATLDMFTLTVPVFSRALNNLLHILQKAQAHVEAKQLDPAALIQFRLFPDMFPLARQVQIATDMSKGCVARLAGVEIPGYADNETTFADLIARVEKTLAFIASITPAQLADTADKEIVLPLRVRTLTFSGLVYVQSFAIPNLYFHITTSYNILRHNGVELGKMDFLGQ</sequence>
<name>A0A368L9G8_9BURK</name>
<dbReference type="AlphaFoldDB" id="A0A368L9G8"/>
<dbReference type="InterPro" id="IPR034660">
    <property type="entry name" value="DinB/YfiT-like"/>
</dbReference>
<proteinExistence type="predicted"/>
<dbReference type="Proteomes" id="UP000252357">
    <property type="component" value="Unassembled WGS sequence"/>
</dbReference>
<dbReference type="SUPFAM" id="SSF109854">
    <property type="entry name" value="DinB/YfiT-like putative metalloenzymes"/>
    <property type="match status" value="1"/>
</dbReference>
<dbReference type="Pfam" id="PF09351">
    <property type="entry name" value="DUF1993"/>
    <property type="match status" value="1"/>
</dbReference>
<dbReference type="RefSeq" id="WP_114402029.1">
    <property type="nucleotide sequence ID" value="NZ_QPGB01000001.1"/>
</dbReference>
<evidence type="ECO:0000313" key="2">
    <source>
        <dbReference type="Proteomes" id="UP000252357"/>
    </source>
</evidence>
<protein>
    <submittedName>
        <fullName evidence="1">DUF1993 domain-containing protein</fullName>
    </submittedName>
</protein>
<dbReference type="PANTHER" id="PTHR36922:SF1">
    <property type="entry name" value="DUF1993 DOMAIN-CONTAINING PROTEIN"/>
    <property type="match status" value="1"/>
</dbReference>
<gene>
    <name evidence="1" type="ORF">DU000_00445</name>
</gene>
<comment type="caution">
    <text evidence="1">The sequence shown here is derived from an EMBL/GenBank/DDBJ whole genome shotgun (WGS) entry which is preliminary data.</text>
</comment>
<dbReference type="Gene3D" id="1.20.120.450">
    <property type="entry name" value="dinb family like domain"/>
    <property type="match status" value="1"/>
</dbReference>
<organism evidence="1 2">
    <name type="scientific">Parvibium lacunae</name>
    <dbReference type="NCBI Taxonomy" id="1888893"/>
    <lineage>
        <taxon>Bacteria</taxon>
        <taxon>Pseudomonadati</taxon>
        <taxon>Pseudomonadota</taxon>
        <taxon>Betaproteobacteria</taxon>
        <taxon>Burkholderiales</taxon>
        <taxon>Alcaligenaceae</taxon>
        <taxon>Parvibium</taxon>
    </lineage>
</organism>